<dbReference type="AlphaFoldDB" id="A0A9E6ZZ95"/>
<dbReference type="RefSeq" id="WP_255841811.1">
    <property type="nucleotide sequence ID" value="NZ_CP094358.1"/>
</dbReference>
<evidence type="ECO:0000313" key="2">
    <source>
        <dbReference type="Proteomes" id="UP000831290"/>
    </source>
</evidence>
<dbReference type="KEGG" id="fbm:MQE35_12725"/>
<organism evidence="1 2">
    <name type="scientific">Abyssalbus ytuae</name>
    <dbReference type="NCBI Taxonomy" id="2926907"/>
    <lineage>
        <taxon>Bacteria</taxon>
        <taxon>Pseudomonadati</taxon>
        <taxon>Bacteroidota</taxon>
        <taxon>Flavobacteriia</taxon>
        <taxon>Flavobacteriales</taxon>
        <taxon>Flavobacteriaceae</taxon>
        <taxon>Abyssalbus</taxon>
    </lineage>
</organism>
<evidence type="ECO:0000313" key="1">
    <source>
        <dbReference type="EMBL" id="UOB16596.1"/>
    </source>
</evidence>
<protein>
    <submittedName>
        <fullName evidence="1">Uncharacterized protein</fullName>
    </submittedName>
</protein>
<gene>
    <name evidence="1" type="ORF">MQE35_12725</name>
</gene>
<reference evidence="1" key="1">
    <citation type="submission" date="2022-03" db="EMBL/GenBank/DDBJ databases">
        <title>Description of Abyssus ytuae gen. nov., sp. nov., a novel member of the family Flavobacteriaceae isolated from the sediment of Mariana Trench.</title>
        <authorList>
            <person name="Zhang J."/>
            <person name="Xu X."/>
        </authorList>
    </citation>
    <scope>NUCLEOTIDE SEQUENCE</scope>
    <source>
        <strain evidence="1">MT3330</strain>
    </source>
</reference>
<proteinExistence type="predicted"/>
<name>A0A9E6ZZ95_9FLAO</name>
<sequence length="96" mass="11633">MVFLLLTVLIVTNWYHISDKYRLYESIDKKNKKIDELQALRDSDNIRFIDMVNNNNSRIQEEIENCAKENLENLKSYMDLRKKYDELYSLTLNRPQ</sequence>
<dbReference type="Proteomes" id="UP000831290">
    <property type="component" value="Chromosome"/>
</dbReference>
<accession>A0A9E6ZZ95</accession>
<dbReference type="EMBL" id="CP094358">
    <property type="protein sequence ID" value="UOB16596.1"/>
    <property type="molecule type" value="Genomic_DNA"/>
</dbReference>
<keyword evidence="2" id="KW-1185">Reference proteome</keyword>